<name>A0A136Q567_9FIRM</name>
<dbReference type="STRING" id="626937.HMPREF3293_01318"/>
<organism evidence="1 2">
    <name type="scientific">Christensenella minuta</name>
    <dbReference type="NCBI Taxonomy" id="626937"/>
    <lineage>
        <taxon>Bacteria</taxon>
        <taxon>Bacillati</taxon>
        <taxon>Bacillota</taxon>
        <taxon>Clostridia</taxon>
        <taxon>Christensenellales</taxon>
        <taxon>Christensenellaceae</taxon>
        <taxon>Christensenella</taxon>
    </lineage>
</organism>
<gene>
    <name evidence="1" type="ORF">HMPREF3293_01318</name>
</gene>
<dbReference type="Proteomes" id="UP000070366">
    <property type="component" value="Unassembled WGS sequence"/>
</dbReference>
<accession>A0A136Q567</accession>
<comment type="caution">
    <text evidence="1">The sequence shown here is derived from an EMBL/GenBank/DDBJ whole genome shotgun (WGS) entry which is preliminary data.</text>
</comment>
<sequence>MSGKEAREQLPRASFCRFAAGHGKIREPSPAFFEESCFKNFLHLINKVKERLLRMR</sequence>
<dbReference type="AlphaFoldDB" id="A0A136Q567"/>
<protein>
    <submittedName>
        <fullName evidence="1">Uncharacterized protein</fullName>
    </submittedName>
</protein>
<keyword evidence="2" id="KW-1185">Reference proteome</keyword>
<evidence type="ECO:0000313" key="2">
    <source>
        <dbReference type="Proteomes" id="UP000070366"/>
    </source>
</evidence>
<evidence type="ECO:0000313" key="1">
    <source>
        <dbReference type="EMBL" id="KXK65825.1"/>
    </source>
</evidence>
<reference evidence="2" key="1">
    <citation type="submission" date="2016-02" db="EMBL/GenBank/DDBJ databases">
        <authorList>
            <person name="Mitreva M."/>
            <person name="Pepin K.H."/>
            <person name="Mihindukulasuriya K.A."/>
            <person name="Fulton R."/>
            <person name="Fronick C."/>
            <person name="O'Laughlin M."/>
            <person name="Miner T."/>
            <person name="Herter B."/>
            <person name="Rosa B.A."/>
            <person name="Cordes M."/>
            <person name="Tomlinson C."/>
            <person name="Wollam A."/>
            <person name="Palsikar V.B."/>
            <person name="Mardis E.R."/>
            <person name="Wilson R.K."/>
        </authorList>
    </citation>
    <scope>NUCLEOTIDE SEQUENCE [LARGE SCALE GENOMIC DNA]</scope>
    <source>
        <strain evidence="2">DSM 22607</strain>
    </source>
</reference>
<proteinExistence type="predicted"/>
<dbReference type="EMBL" id="LSZW01000055">
    <property type="protein sequence ID" value="KXK65825.1"/>
    <property type="molecule type" value="Genomic_DNA"/>
</dbReference>